<evidence type="ECO:0000256" key="6">
    <source>
        <dbReference type="SAM" id="Phobius"/>
    </source>
</evidence>
<keyword evidence="5 6" id="KW-0472">Membrane</keyword>
<comment type="subcellular location">
    <subcellularLocation>
        <location evidence="1">Membrane</location>
        <topology evidence="1">Multi-pass membrane protein</topology>
    </subcellularLocation>
</comment>
<evidence type="ECO:0000256" key="4">
    <source>
        <dbReference type="ARBA" id="ARBA00022989"/>
    </source>
</evidence>
<evidence type="ECO:0000256" key="3">
    <source>
        <dbReference type="ARBA" id="ARBA00022692"/>
    </source>
</evidence>
<feature type="transmembrane region" description="Helical" evidence="6">
    <location>
        <begin position="145"/>
        <end position="166"/>
    </location>
</feature>
<organism evidence="8 9">
    <name type="scientific">Aspergillus novofumigatus (strain IBT 16806)</name>
    <dbReference type="NCBI Taxonomy" id="1392255"/>
    <lineage>
        <taxon>Eukaryota</taxon>
        <taxon>Fungi</taxon>
        <taxon>Dikarya</taxon>
        <taxon>Ascomycota</taxon>
        <taxon>Pezizomycotina</taxon>
        <taxon>Eurotiomycetes</taxon>
        <taxon>Eurotiomycetidae</taxon>
        <taxon>Eurotiales</taxon>
        <taxon>Aspergillaceae</taxon>
        <taxon>Aspergillus</taxon>
        <taxon>Aspergillus subgen. Fumigati</taxon>
    </lineage>
</organism>
<dbReference type="FunFam" id="1.20.1250.20:FF:000057">
    <property type="entry name" value="MFS general substrate transporter"/>
    <property type="match status" value="1"/>
</dbReference>
<evidence type="ECO:0000256" key="1">
    <source>
        <dbReference type="ARBA" id="ARBA00004141"/>
    </source>
</evidence>
<proteinExistence type="predicted"/>
<dbReference type="PANTHER" id="PTHR43791:SF84">
    <property type="entry name" value="TRANSPORTER, PUTATIVE (AFU_ORTHOLOGUE AFUA_3G09170)-RELATED"/>
    <property type="match status" value="1"/>
</dbReference>
<dbReference type="Gene3D" id="1.20.1250.20">
    <property type="entry name" value="MFS general substrate transporter like domains"/>
    <property type="match status" value="1"/>
</dbReference>
<dbReference type="GeneID" id="36532429"/>
<keyword evidence="9" id="KW-1185">Reference proteome</keyword>
<feature type="transmembrane region" description="Helical" evidence="6">
    <location>
        <begin position="212"/>
        <end position="231"/>
    </location>
</feature>
<dbReference type="GO" id="GO:0022857">
    <property type="term" value="F:transmembrane transporter activity"/>
    <property type="evidence" value="ECO:0007669"/>
    <property type="project" value="InterPro"/>
</dbReference>
<dbReference type="VEuPathDB" id="FungiDB:P174DRAFT_423096"/>
<feature type="transmembrane region" description="Helical" evidence="6">
    <location>
        <begin position="114"/>
        <end position="133"/>
    </location>
</feature>
<dbReference type="OrthoDB" id="2250022at2759"/>
<dbReference type="AlphaFoldDB" id="A0A2I1C2Y4"/>
<evidence type="ECO:0000256" key="2">
    <source>
        <dbReference type="ARBA" id="ARBA00022448"/>
    </source>
</evidence>
<evidence type="ECO:0000313" key="9">
    <source>
        <dbReference type="Proteomes" id="UP000234474"/>
    </source>
</evidence>
<feature type="transmembrane region" description="Helical" evidence="6">
    <location>
        <begin position="369"/>
        <end position="388"/>
    </location>
</feature>
<sequence>MSTKAEGQVEHIDHCDEVLKPTPQYDKFGSAAKTDPREIALVKKIDLYMMPILWLMYFLNFLDRNAMVNGKLNNLSKDLHLHGTQYNTCVSILFVGYLLGQVPSNMLLNRVRPSWYMAGFMIGWAIISTLTCLVKDYHSMLVCRLLLGIVEAPFYPGALFMISLFYNRKEATTRMAVLYTGNMLASSFSGLIAAGVFAGLDGVHGLAGWRWLFLIQGVATFAVAIAAFFLLPDSPLKTRWLSPEERQMAYDRIARDTTQKENRTSTWKGLREACTDYRTWLFALQCNLHLSANGFKNFMPTVVKTLGFNSTITLVLTCPLTWSPHSPPTLNIAARYFAMILFVGATYGVNNINLAWTAATLGQTDEKKAVAIAITNTLGNLASVYTPYLWPDSDAPRFSKAMYCSIGFSAGVIATAWLLRWILMRANRRIRAMDSEAINFYAY</sequence>
<dbReference type="Proteomes" id="UP000234474">
    <property type="component" value="Unassembled WGS sequence"/>
</dbReference>
<dbReference type="STRING" id="1392255.A0A2I1C2Y4"/>
<dbReference type="SUPFAM" id="SSF103473">
    <property type="entry name" value="MFS general substrate transporter"/>
    <property type="match status" value="1"/>
</dbReference>
<comment type="caution">
    <text evidence="8">The sequence shown here is derived from an EMBL/GenBank/DDBJ whole genome shotgun (WGS) entry which is preliminary data.</text>
</comment>
<gene>
    <name evidence="8" type="ORF">P174DRAFT_423096</name>
</gene>
<evidence type="ECO:0000259" key="7">
    <source>
        <dbReference type="PROSITE" id="PS50850"/>
    </source>
</evidence>
<protein>
    <submittedName>
        <fullName evidence="8">Putative MFS transporter</fullName>
    </submittedName>
</protein>
<dbReference type="EMBL" id="MSZS01000006">
    <property type="protein sequence ID" value="PKX91951.1"/>
    <property type="molecule type" value="Genomic_DNA"/>
</dbReference>
<reference evidence="9" key="1">
    <citation type="journal article" date="2018" name="Proc. Natl. Acad. Sci. U.S.A.">
        <title>Linking secondary metabolites to gene clusters through genome sequencing of six diverse Aspergillus species.</title>
        <authorList>
            <person name="Kaerboelling I."/>
            <person name="Vesth T.C."/>
            <person name="Frisvad J.C."/>
            <person name="Nybo J.L."/>
            <person name="Theobald S."/>
            <person name="Kuo A."/>
            <person name="Bowyer P."/>
            <person name="Matsuda Y."/>
            <person name="Mondo S."/>
            <person name="Lyhne E.K."/>
            <person name="Kogle M.E."/>
            <person name="Clum A."/>
            <person name="Lipzen A."/>
            <person name="Salamov A."/>
            <person name="Ngan C.Y."/>
            <person name="Daum C."/>
            <person name="Chiniquy J."/>
            <person name="Barry K."/>
            <person name="LaButti K."/>
            <person name="Haridas S."/>
            <person name="Simmons B.A."/>
            <person name="Magnuson J.K."/>
            <person name="Mortensen U.H."/>
            <person name="Larsen T.O."/>
            <person name="Grigoriev I.V."/>
            <person name="Baker S.E."/>
            <person name="Andersen M.R."/>
        </authorList>
    </citation>
    <scope>NUCLEOTIDE SEQUENCE [LARGE SCALE GENOMIC DNA]</scope>
    <source>
        <strain evidence="9">IBT 16806</strain>
    </source>
</reference>
<accession>A0A2I1C2Y4</accession>
<dbReference type="Pfam" id="PF07690">
    <property type="entry name" value="MFS_1"/>
    <property type="match status" value="1"/>
</dbReference>
<feature type="transmembrane region" description="Helical" evidence="6">
    <location>
        <begin position="400"/>
        <end position="423"/>
    </location>
</feature>
<dbReference type="InterPro" id="IPR011701">
    <property type="entry name" value="MFS"/>
</dbReference>
<feature type="transmembrane region" description="Helical" evidence="6">
    <location>
        <begin position="45"/>
        <end position="62"/>
    </location>
</feature>
<dbReference type="PROSITE" id="PS50850">
    <property type="entry name" value="MFS"/>
    <property type="match status" value="1"/>
</dbReference>
<dbReference type="GO" id="GO:0016020">
    <property type="term" value="C:membrane"/>
    <property type="evidence" value="ECO:0007669"/>
    <property type="project" value="UniProtKB-SubCell"/>
</dbReference>
<evidence type="ECO:0000313" key="8">
    <source>
        <dbReference type="EMBL" id="PKX91951.1"/>
    </source>
</evidence>
<keyword evidence="4 6" id="KW-1133">Transmembrane helix</keyword>
<feature type="transmembrane region" description="Helical" evidence="6">
    <location>
        <begin position="178"/>
        <end position="200"/>
    </location>
</feature>
<evidence type="ECO:0000256" key="5">
    <source>
        <dbReference type="ARBA" id="ARBA00023136"/>
    </source>
</evidence>
<dbReference type="InterPro" id="IPR036259">
    <property type="entry name" value="MFS_trans_sf"/>
</dbReference>
<keyword evidence="2" id="KW-0813">Transport</keyword>
<name>A0A2I1C2Y4_ASPN1</name>
<keyword evidence="3 6" id="KW-0812">Transmembrane</keyword>
<dbReference type="RefSeq" id="XP_024680546.1">
    <property type="nucleotide sequence ID" value="XM_024825104.1"/>
</dbReference>
<dbReference type="PANTHER" id="PTHR43791">
    <property type="entry name" value="PERMEASE-RELATED"/>
    <property type="match status" value="1"/>
</dbReference>
<dbReference type="InterPro" id="IPR020846">
    <property type="entry name" value="MFS_dom"/>
</dbReference>
<dbReference type="OMA" id="CLVKDYH"/>
<feature type="transmembrane region" description="Helical" evidence="6">
    <location>
        <begin position="332"/>
        <end position="349"/>
    </location>
</feature>
<feature type="domain" description="Major facilitator superfamily (MFS) profile" evidence="7">
    <location>
        <begin position="49"/>
        <end position="443"/>
    </location>
</feature>